<gene>
    <name evidence="2" type="ORF">J1C48_18765</name>
</gene>
<dbReference type="EMBL" id="JAFMPP010000046">
    <property type="protein sequence ID" value="MBO0664609.1"/>
    <property type="molecule type" value="Genomic_DNA"/>
</dbReference>
<evidence type="ECO:0000256" key="1">
    <source>
        <dbReference type="SAM" id="MobiDB-lite"/>
    </source>
</evidence>
<evidence type="ECO:0000313" key="3">
    <source>
        <dbReference type="Proteomes" id="UP000664122"/>
    </source>
</evidence>
<name>A0A939JXH6_9HYPH</name>
<dbReference type="RefSeq" id="WP_207259521.1">
    <property type="nucleotide sequence ID" value="NZ_JAFMPP010000046.1"/>
</dbReference>
<dbReference type="CDD" id="cd20702">
    <property type="entry name" value="PoNe"/>
    <property type="match status" value="1"/>
</dbReference>
<dbReference type="AlphaFoldDB" id="A0A939JXH6"/>
<feature type="non-terminal residue" evidence="2">
    <location>
        <position position="1"/>
    </location>
</feature>
<protein>
    <submittedName>
        <fullName evidence="2">Uncharacterized protein</fullName>
    </submittedName>
</protein>
<sequence length="280" mass="30616">AERAKNGSFEDWVNQFGHDWFGYPVPWAQDGNAKAYNERWAREETKRAETLQDAADTEYAIAKGKLKEFFVSLWHEIKRRWKECGVLYAVATTATDAAFFVGELALGAGLTAGAIKLLKSIKFMTHISGVASGIGGAVAETAIVTKDTLVSVTAVMGAPGSVMRRIIRTYKAGDLEAEVEELQYHSGVLREDPQKPLKDNDAPDEKKKTNAEKGKRAEAQARQRLAGEGYRDIRELKNNSDNGIDLVGRNPETGAVKVVEVKANSASLNELQSEGGPKYA</sequence>
<organism evidence="2 3">
    <name type="scientific">Jiella flava</name>
    <dbReference type="NCBI Taxonomy" id="2816857"/>
    <lineage>
        <taxon>Bacteria</taxon>
        <taxon>Pseudomonadati</taxon>
        <taxon>Pseudomonadota</taxon>
        <taxon>Alphaproteobacteria</taxon>
        <taxon>Hyphomicrobiales</taxon>
        <taxon>Aurantimonadaceae</taxon>
        <taxon>Jiella</taxon>
    </lineage>
</organism>
<accession>A0A939JXH6</accession>
<reference evidence="2" key="1">
    <citation type="submission" date="2021-03" db="EMBL/GenBank/DDBJ databases">
        <title>Whole genome sequence of Jiella sp. CQZ9-1.</title>
        <authorList>
            <person name="Tuo L."/>
        </authorList>
    </citation>
    <scope>NUCLEOTIDE SEQUENCE</scope>
    <source>
        <strain evidence="2">CQZ9-1</strain>
    </source>
</reference>
<evidence type="ECO:0000313" key="2">
    <source>
        <dbReference type="EMBL" id="MBO0664609.1"/>
    </source>
</evidence>
<feature type="compositionally biased region" description="Basic and acidic residues" evidence="1">
    <location>
        <begin position="188"/>
        <end position="221"/>
    </location>
</feature>
<comment type="caution">
    <text evidence="2">The sequence shown here is derived from an EMBL/GenBank/DDBJ whole genome shotgun (WGS) entry which is preliminary data.</text>
</comment>
<feature type="non-terminal residue" evidence="2">
    <location>
        <position position="280"/>
    </location>
</feature>
<keyword evidence="3" id="KW-1185">Reference proteome</keyword>
<feature type="compositionally biased region" description="Basic and acidic residues" evidence="1">
    <location>
        <begin position="229"/>
        <end position="238"/>
    </location>
</feature>
<proteinExistence type="predicted"/>
<dbReference type="Proteomes" id="UP000664122">
    <property type="component" value="Unassembled WGS sequence"/>
</dbReference>
<feature type="region of interest" description="Disordered" evidence="1">
    <location>
        <begin position="186"/>
        <end position="249"/>
    </location>
</feature>